<proteinExistence type="predicted"/>
<dbReference type="PANTHER" id="PTHR46558">
    <property type="entry name" value="TRACRIPTIONAL REGULATORY PROTEIN-RELATED-RELATED"/>
    <property type="match status" value="1"/>
</dbReference>
<sequence length="117" mass="13673">MLKCLFTSRLREIRESKGLTQKEAARKLHIGYTKYNHYETGRNEPDIDTIILLARFYHVSTDYLMGNDDFLINTHHLSLLKETLITEIISADDEINTEIGHYLDYLKTKQEIAGKKK</sequence>
<keyword evidence="4" id="KW-1185">Reference proteome</keyword>
<dbReference type="InterPro" id="IPR001387">
    <property type="entry name" value="Cro/C1-type_HTH"/>
</dbReference>
<dbReference type="RefSeq" id="WP_196604213.1">
    <property type="nucleotide sequence ID" value="NZ_CP116940.1"/>
</dbReference>
<dbReference type="Proteomes" id="UP001239167">
    <property type="component" value="Unassembled WGS sequence"/>
</dbReference>
<evidence type="ECO:0000256" key="1">
    <source>
        <dbReference type="ARBA" id="ARBA00023125"/>
    </source>
</evidence>
<keyword evidence="1" id="KW-0238">DNA-binding</keyword>
<evidence type="ECO:0000313" key="4">
    <source>
        <dbReference type="Proteomes" id="UP001239167"/>
    </source>
</evidence>
<dbReference type="PROSITE" id="PS50943">
    <property type="entry name" value="HTH_CROC1"/>
    <property type="match status" value="1"/>
</dbReference>
<feature type="domain" description="HTH cro/C1-type" evidence="2">
    <location>
        <begin position="10"/>
        <end position="64"/>
    </location>
</feature>
<dbReference type="SUPFAM" id="SSF47413">
    <property type="entry name" value="lambda repressor-like DNA-binding domains"/>
    <property type="match status" value="1"/>
</dbReference>
<gene>
    <name evidence="3" type="ORF">J2S01_001109</name>
</gene>
<name>A0ABT9Y6D5_9FIRM</name>
<dbReference type="Gene3D" id="1.10.260.40">
    <property type="entry name" value="lambda repressor-like DNA-binding domains"/>
    <property type="match status" value="1"/>
</dbReference>
<dbReference type="Pfam" id="PF01381">
    <property type="entry name" value="HTH_3"/>
    <property type="match status" value="1"/>
</dbReference>
<reference evidence="3 4" key="1">
    <citation type="submission" date="2023-07" db="EMBL/GenBank/DDBJ databases">
        <title>Genomic Encyclopedia of Type Strains, Phase IV (KMG-IV): sequencing the most valuable type-strain genomes for metagenomic binning, comparative biology and taxonomic classification.</title>
        <authorList>
            <person name="Goeker M."/>
        </authorList>
    </citation>
    <scope>NUCLEOTIDE SEQUENCE [LARGE SCALE GENOMIC DNA]</scope>
    <source>
        <strain evidence="3 4">DSM 16980</strain>
    </source>
</reference>
<comment type="caution">
    <text evidence="3">The sequence shown here is derived from an EMBL/GenBank/DDBJ whole genome shotgun (WGS) entry which is preliminary data.</text>
</comment>
<accession>A0ABT9Y6D5</accession>
<evidence type="ECO:0000313" key="3">
    <source>
        <dbReference type="EMBL" id="MDQ0203393.1"/>
    </source>
</evidence>
<protein>
    <submittedName>
        <fullName evidence="3">Transcriptional regulator with XRE-family HTH domain</fullName>
    </submittedName>
</protein>
<organism evidence="3 4">
    <name type="scientific">Pectinatus haikarae</name>
    <dbReference type="NCBI Taxonomy" id="349096"/>
    <lineage>
        <taxon>Bacteria</taxon>
        <taxon>Bacillati</taxon>
        <taxon>Bacillota</taxon>
        <taxon>Negativicutes</taxon>
        <taxon>Selenomonadales</taxon>
        <taxon>Selenomonadaceae</taxon>
        <taxon>Pectinatus</taxon>
    </lineage>
</organism>
<dbReference type="PANTHER" id="PTHR46558:SF11">
    <property type="entry name" value="HTH-TYPE TRANSCRIPTIONAL REGULATOR XRE"/>
    <property type="match status" value="1"/>
</dbReference>
<dbReference type="EMBL" id="JAUSUE010000005">
    <property type="protein sequence ID" value="MDQ0203393.1"/>
    <property type="molecule type" value="Genomic_DNA"/>
</dbReference>
<evidence type="ECO:0000259" key="2">
    <source>
        <dbReference type="PROSITE" id="PS50943"/>
    </source>
</evidence>
<dbReference type="SMART" id="SM00530">
    <property type="entry name" value="HTH_XRE"/>
    <property type="match status" value="1"/>
</dbReference>
<dbReference type="InterPro" id="IPR010982">
    <property type="entry name" value="Lambda_DNA-bd_dom_sf"/>
</dbReference>
<dbReference type="CDD" id="cd00093">
    <property type="entry name" value="HTH_XRE"/>
    <property type="match status" value="1"/>
</dbReference>